<proteinExistence type="predicted"/>
<organism evidence="1 2">
    <name type="scientific">Knufia fluminis</name>
    <dbReference type="NCBI Taxonomy" id="191047"/>
    <lineage>
        <taxon>Eukaryota</taxon>
        <taxon>Fungi</taxon>
        <taxon>Dikarya</taxon>
        <taxon>Ascomycota</taxon>
        <taxon>Pezizomycotina</taxon>
        <taxon>Eurotiomycetes</taxon>
        <taxon>Chaetothyriomycetidae</taxon>
        <taxon>Chaetothyriales</taxon>
        <taxon>Trichomeriaceae</taxon>
        <taxon>Knufia</taxon>
    </lineage>
</organism>
<dbReference type="EMBL" id="JAKLMC020000053">
    <property type="protein sequence ID" value="KAK5948102.1"/>
    <property type="molecule type" value="Genomic_DNA"/>
</dbReference>
<gene>
    <name evidence="1" type="ORF">OHC33_010850</name>
</gene>
<reference evidence="1 2" key="1">
    <citation type="submission" date="2022-12" db="EMBL/GenBank/DDBJ databases">
        <title>Genomic features and morphological characterization of a novel Knufia sp. strain isolated from spacecraft assembly facility.</title>
        <authorList>
            <person name="Teixeira M."/>
            <person name="Chander A.M."/>
            <person name="Stajich J.E."/>
            <person name="Venkateswaran K."/>
        </authorList>
    </citation>
    <scope>NUCLEOTIDE SEQUENCE [LARGE SCALE GENOMIC DNA]</scope>
    <source>
        <strain evidence="1 2">FJI-L2-BK-P2</strain>
    </source>
</reference>
<keyword evidence="2" id="KW-1185">Reference proteome</keyword>
<dbReference type="Proteomes" id="UP001316803">
    <property type="component" value="Unassembled WGS sequence"/>
</dbReference>
<accession>A0AAN8EDR6</accession>
<name>A0AAN8EDR6_9EURO</name>
<evidence type="ECO:0008006" key="3">
    <source>
        <dbReference type="Google" id="ProtNLM"/>
    </source>
</evidence>
<sequence length="182" mass="21448">MIDDIMLFTPKAKASKIFATMLVCKRWAHNVHKIVWMADKWWERFLGERWTALKRRSLEMRITIPTFSMTTTDSLPREVLQKILIQHVDNLVKDNEDSSMAAKPLFATLRVSKTWCNLTLEYMCERYYKTPAMQQLIRLVQGRRFDGRARPSTWIILMYSTCEDKLLRILRAGFPGGTRNTE</sequence>
<comment type="caution">
    <text evidence="1">The sequence shown here is derived from an EMBL/GenBank/DDBJ whole genome shotgun (WGS) entry which is preliminary data.</text>
</comment>
<dbReference type="AlphaFoldDB" id="A0AAN8EDR6"/>
<protein>
    <recommendedName>
        <fullName evidence="3">F-box domain-containing protein</fullName>
    </recommendedName>
</protein>
<evidence type="ECO:0000313" key="1">
    <source>
        <dbReference type="EMBL" id="KAK5948102.1"/>
    </source>
</evidence>
<evidence type="ECO:0000313" key="2">
    <source>
        <dbReference type="Proteomes" id="UP001316803"/>
    </source>
</evidence>